<dbReference type="Pfam" id="PF04024">
    <property type="entry name" value="PspC"/>
    <property type="match status" value="1"/>
</dbReference>
<feature type="domain" description="Phage shock protein PspC N-terminal" evidence="8">
    <location>
        <begin position="113"/>
        <end position="169"/>
    </location>
</feature>
<evidence type="ECO:0000256" key="3">
    <source>
        <dbReference type="ARBA" id="ARBA00022692"/>
    </source>
</evidence>
<feature type="transmembrane region" description="Helical" evidence="7">
    <location>
        <begin position="317"/>
        <end position="340"/>
    </location>
</feature>
<evidence type="ECO:0000313" key="12">
    <source>
        <dbReference type="Proteomes" id="UP000231542"/>
    </source>
</evidence>
<dbReference type="PANTHER" id="PTHR33885:SF3">
    <property type="entry name" value="PHAGE SHOCK PROTEIN C"/>
    <property type="match status" value="1"/>
</dbReference>
<dbReference type="PANTHER" id="PTHR33885">
    <property type="entry name" value="PHAGE SHOCK PROTEIN C"/>
    <property type="match status" value="1"/>
</dbReference>
<dbReference type="Gene3D" id="2.160.20.120">
    <property type="match status" value="1"/>
</dbReference>
<evidence type="ECO:0000256" key="1">
    <source>
        <dbReference type="ARBA" id="ARBA00004162"/>
    </source>
</evidence>
<accession>A0A2H0YXP7</accession>
<evidence type="ECO:0000256" key="2">
    <source>
        <dbReference type="ARBA" id="ARBA00022475"/>
    </source>
</evidence>
<gene>
    <name evidence="11" type="ORF">COT24_00205</name>
</gene>
<keyword evidence="3 7" id="KW-0812">Transmembrane</keyword>
<protein>
    <recommendedName>
        <fullName evidence="13">Phage shock protein PspC N-terminal domain-containing protein</fullName>
    </recommendedName>
</protein>
<evidence type="ECO:0000256" key="4">
    <source>
        <dbReference type="ARBA" id="ARBA00022989"/>
    </source>
</evidence>
<comment type="caution">
    <text evidence="11">The sequence shown here is derived from an EMBL/GenBank/DDBJ whole genome shotgun (WGS) entry which is preliminary data.</text>
</comment>
<feature type="transmembrane region" description="Helical" evidence="7">
    <location>
        <begin position="235"/>
        <end position="266"/>
    </location>
</feature>
<feature type="region of interest" description="Disordered" evidence="6">
    <location>
        <begin position="94"/>
        <end position="114"/>
    </location>
</feature>
<evidence type="ECO:0000313" key="11">
    <source>
        <dbReference type="EMBL" id="PIS43069.1"/>
    </source>
</evidence>
<feature type="transmembrane region" description="Helical" evidence="7">
    <location>
        <begin position="144"/>
        <end position="167"/>
    </location>
</feature>
<keyword evidence="5 7" id="KW-0472">Membrane</keyword>
<evidence type="ECO:0000259" key="8">
    <source>
        <dbReference type="Pfam" id="PF04024"/>
    </source>
</evidence>
<sequence length="531" mass="59648">MNKTVTIVLNGVLFHIEEEAYNKLKEYLDSIKQYYASHNGDSEEILKDIESSIAEKFSAKLKTAKQVVSMADVEALIKVMGTVEDFAALEDDNIGETKESKKTESEGPNKLSRRLYRNPDDKIIAGVASGIASYFNIDPVIVRLLFVASVFAGGTGIIIYLVMWVIVPMAETSTQKLEMQGKPVTLKKIEQASRKLAEGGKKGIAATKKKLPAILSFFDSLFRWIGKFFRKVGPILASSLGVILVFSFALTLLSMLFAWGVLFSSIDSHQVFYGYPFKEMIGATTYYLGVSAVMVIAIIPVVFLLLASIAFMRRKNVFSSVITSILFVVWMVAVIVAGAVSVEAVPRIQNIVEDIQERIDSTRTFEAEGFTAIDAEGNYNMELVKGDNYSVEAKGFDLYLEDLTLEQNDSTIILRTKDSDRDNCYFCEEPKIDITIMLPTLEKIQGNELYRYNIVGFDNELLNVEGIDQYFDSSWKRRRFVTVTEERIVQLDDPALERSLREELNQAERAGSGEQFVNEISVIWEQFPKSD</sequence>
<evidence type="ECO:0000259" key="10">
    <source>
        <dbReference type="Pfam" id="PF22571"/>
    </source>
</evidence>
<evidence type="ECO:0000256" key="5">
    <source>
        <dbReference type="ARBA" id="ARBA00023136"/>
    </source>
</evidence>
<feature type="compositionally biased region" description="Basic and acidic residues" evidence="6">
    <location>
        <begin position="95"/>
        <end position="107"/>
    </location>
</feature>
<feature type="domain" description="PspC-related transmembrane region" evidence="10">
    <location>
        <begin position="216"/>
        <end position="342"/>
    </location>
</feature>
<feature type="domain" description="Putative auto-transporter adhesin head GIN" evidence="9">
    <location>
        <begin position="370"/>
        <end position="450"/>
    </location>
</feature>
<dbReference type="Proteomes" id="UP000231542">
    <property type="component" value="Unassembled WGS sequence"/>
</dbReference>
<comment type="subcellular location">
    <subcellularLocation>
        <location evidence="1">Cell membrane</location>
        <topology evidence="1">Single-pass membrane protein</topology>
    </subcellularLocation>
</comment>
<dbReference type="GO" id="GO:0005886">
    <property type="term" value="C:plasma membrane"/>
    <property type="evidence" value="ECO:0007669"/>
    <property type="project" value="UniProtKB-SubCell"/>
</dbReference>
<dbReference type="AlphaFoldDB" id="A0A2H0YXP7"/>
<evidence type="ECO:0008006" key="13">
    <source>
        <dbReference type="Google" id="ProtNLM"/>
    </source>
</evidence>
<dbReference type="InterPro" id="IPR054321">
    <property type="entry name" value="PspC-rel_TM"/>
</dbReference>
<dbReference type="InterPro" id="IPR021255">
    <property type="entry name" value="DUF2807"/>
</dbReference>
<evidence type="ECO:0000256" key="6">
    <source>
        <dbReference type="SAM" id="MobiDB-lite"/>
    </source>
</evidence>
<dbReference type="EMBL" id="PEXU01000003">
    <property type="protein sequence ID" value="PIS43069.1"/>
    <property type="molecule type" value="Genomic_DNA"/>
</dbReference>
<evidence type="ECO:0000256" key="7">
    <source>
        <dbReference type="SAM" id="Phobius"/>
    </source>
</evidence>
<keyword evidence="2" id="KW-1003">Cell membrane</keyword>
<proteinExistence type="predicted"/>
<evidence type="ECO:0000259" key="9">
    <source>
        <dbReference type="Pfam" id="PF10988"/>
    </source>
</evidence>
<keyword evidence="4 7" id="KW-1133">Transmembrane helix</keyword>
<reference evidence="11 12" key="1">
    <citation type="submission" date="2017-09" db="EMBL/GenBank/DDBJ databases">
        <title>Depth-based differentiation of microbial function through sediment-hosted aquifers and enrichment of novel symbionts in the deep terrestrial subsurface.</title>
        <authorList>
            <person name="Probst A.J."/>
            <person name="Ladd B."/>
            <person name="Jarett J.K."/>
            <person name="Geller-Mcgrath D.E."/>
            <person name="Sieber C.M."/>
            <person name="Emerson J.B."/>
            <person name="Anantharaman K."/>
            <person name="Thomas B.C."/>
            <person name="Malmstrom R."/>
            <person name="Stieglmeier M."/>
            <person name="Klingl A."/>
            <person name="Woyke T."/>
            <person name="Ryan C.M."/>
            <person name="Banfield J.F."/>
        </authorList>
    </citation>
    <scope>NUCLEOTIDE SEQUENCE [LARGE SCALE GENOMIC DNA]</scope>
    <source>
        <strain evidence="11">CG08_land_8_20_14_0_20_40_16</strain>
    </source>
</reference>
<dbReference type="InterPro" id="IPR052027">
    <property type="entry name" value="PspC"/>
</dbReference>
<organism evidence="11 12">
    <name type="scientific">Candidatus Kerfeldbacteria bacterium CG08_land_8_20_14_0_20_40_16</name>
    <dbReference type="NCBI Taxonomy" id="2014244"/>
    <lineage>
        <taxon>Bacteria</taxon>
        <taxon>Candidatus Kerfeldiibacteriota</taxon>
    </lineage>
</organism>
<name>A0A2H0YXP7_9BACT</name>
<feature type="transmembrane region" description="Helical" evidence="7">
    <location>
        <begin position="286"/>
        <end position="310"/>
    </location>
</feature>
<dbReference type="Pfam" id="PF22571">
    <property type="entry name" value="LiaI-LiaF-TM_PspC"/>
    <property type="match status" value="1"/>
</dbReference>
<dbReference type="InterPro" id="IPR007168">
    <property type="entry name" value="Phageshock_PspC_N"/>
</dbReference>
<dbReference type="Pfam" id="PF10988">
    <property type="entry name" value="DUF2807"/>
    <property type="match status" value="1"/>
</dbReference>